<feature type="compositionally biased region" description="Basic residues" evidence="2">
    <location>
        <begin position="732"/>
        <end position="745"/>
    </location>
</feature>
<dbReference type="SMART" id="SM00671">
    <property type="entry name" value="SEL1"/>
    <property type="match status" value="1"/>
</dbReference>
<keyword evidence="3" id="KW-1133">Transmembrane helix</keyword>
<dbReference type="SUPFAM" id="SSF81901">
    <property type="entry name" value="HCP-like"/>
    <property type="match status" value="1"/>
</dbReference>
<evidence type="ECO:0000313" key="5">
    <source>
        <dbReference type="EMBL" id="GMH79060.1"/>
    </source>
</evidence>
<sequence>MLLPLLFLLTLLFPAATSSTAAKAPPLKPKLQTYYAPPPFNPSSTISHLVTYMNNAVPGHVNPVNSLYYPNVIPKLNNPSLVKYTYSDVLSHSLQTLPSKCEVTDPNFSTLLSQYIIFITSLSTTSLNTTSASLLLTHCGPRTPFYKMYGYENSVILPVHFSRDGRWLSLQRDVVSYMLLEKQNEESLKAAATQSVTNLKNPAHLRKLTFLNNTFSDSTNPYLASYLDPPFSTDVDSLPERIYSNTEKVQITQLITYGGKYQTHSRKWASGGKTWSEPIWKVDGGKVEYYDTGCGGEEINNCINGGFGWIKGNWGKGGRDVGRGLEMFKIACDNGKACGKWCFWNYVTGQDPTTYTAFCENLIAKHESRYQTTDSDDLGCGFTKSGVEYSVETRKQLNLKEPGQCDDHLLLYYGLKNLKADVQKSNRFIMEAAEIGNEHAMYLSAMIAIGYKGKGSHNVNWSLKNDYALNALRVAAGFGHAPSVYGLGRFEKNEEDRICAFREVLKRDLVVRELKFRAEGGCEGSLRILADAKVEWGMEKSDEFAHLVESSELGNWKSRLKLGDAFFYNETQPWYTRYLPSNTRSKQIAVQHYRLAASGSGNSAKANWYLGWCYEWGVGVEQDYPMAKRYYDRAKEDAENGVIGGVSVTFLRVHEKVEGVVNRVRRQIWNLMKFCGVEVREEKVAEKKKNPKEVEKEVEEVRDRKLESKEQEEWRKKGAIFSKGRKKEPQNKNKRGGKSKKKRSTHTTQSYLSVALYHMNPFNDLTIVFICILALLANLLKMYREHQVRVNIEARRLWEERFARVDSED</sequence>
<evidence type="ECO:0000256" key="3">
    <source>
        <dbReference type="SAM" id="Phobius"/>
    </source>
</evidence>
<evidence type="ECO:0000256" key="4">
    <source>
        <dbReference type="SAM" id="SignalP"/>
    </source>
</evidence>
<dbReference type="GO" id="GO:0036503">
    <property type="term" value="P:ERAD pathway"/>
    <property type="evidence" value="ECO:0007669"/>
    <property type="project" value="TreeGrafter"/>
</dbReference>
<dbReference type="InterPro" id="IPR006597">
    <property type="entry name" value="Sel1-like"/>
</dbReference>
<evidence type="ECO:0000256" key="1">
    <source>
        <dbReference type="ARBA" id="ARBA00038101"/>
    </source>
</evidence>
<feature type="signal peptide" evidence="4">
    <location>
        <begin position="1"/>
        <end position="18"/>
    </location>
</feature>
<dbReference type="Proteomes" id="UP001162640">
    <property type="component" value="Unassembled WGS sequence"/>
</dbReference>
<comment type="similarity">
    <text evidence="1">Belongs to the sel-1 family.</text>
</comment>
<name>A0A9W7B3S3_9STRA</name>
<keyword evidence="4" id="KW-0732">Signal</keyword>
<organism evidence="5 6">
    <name type="scientific">Triparma laevis f. inornata</name>
    <dbReference type="NCBI Taxonomy" id="1714386"/>
    <lineage>
        <taxon>Eukaryota</taxon>
        <taxon>Sar</taxon>
        <taxon>Stramenopiles</taxon>
        <taxon>Ochrophyta</taxon>
        <taxon>Bolidophyceae</taxon>
        <taxon>Parmales</taxon>
        <taxon>Triparmaceae</taxon>
        <taxon>Triparma</taxon>
    </lineage>
</organism>
<proteinExistence type="inferred from homology"/>
<evidence type="ECO:0000313" key="6">
    <source>
        <dbReference type="Proteomes" id="UP001162640"/>
    </source>
</evidence>
<keyword evidence="3" id="KW-0812">Transmembrane</keyword>
<feature type="region of interest" description="Disordered" evidence="2">
    <location>
        <begin position="718"/>
        <end position="746"/>
    </location>
</feature>
<gene>
    <name evidence="5" type="ORF">TL16_g08019</name>
</gene>
<dbReference type="PANTHER" id="PTHR11102">
    <property type="entry name" value="SEL-1-LIKE PROTEIN"/>
    <property type="match status" value="1"/>
</dbReference>
<dbReference type="AlphaFoldDB" id="A0A9W7B3S3"/>
<reference evidence="6" key="1">
    <citation type="journal article" date="2023" name="Commun. Biol.">
        <title>Genome analysis of Parmales, the sister group of diatoms, reveals the evolutionary specialization of diatoms from phago-mixotrophs to photoautotrophs.</title>
        <authorList>
            <person name="Ban H."/>
            <person name="Sato S."/>
            <person name="Yoshikawa S."/>
            <person name="Yamada K."/>
            <person name="Nakamura Y."/>
            <person name="Ichinomiya M."/>
            <person name="Sato N."/>
            <person name="Blanc-Mathieu R."/>
            <person name="Endo H."/>
            <person name="Kuwata A."/>
            <person name="Ogata H."/>
        </authorList>
    </citation>
    <scope>NUCLEOTIDE SEQUENCE [LARGE SCALE GENOMIC DNA]</scope>
</reference>
<dbReference type="EMBL" id="BLQM01000260">
    <property type="protein sequence ID" value="GMH79060.1"/>
    <property type="molecule type" value="Genomic_DNA"/>
</dbReference>
<protein>
    <submittedName>
        <fullName evidence="5">Uncharacterized protein</fullName>
    </submittedName>
</protein>
<evidence type="ECO:0000256" key="2">
    <source>
        <dbReference type="SAM" id="MobiDB-lite"/>
    </source>
</evidence>
<feature type="chain" id="PRO_5040752920" evidence="4">
    <location>
        <begin position="19"/>
        <end position="809"/>
    </location>
</feature>
<dbReference type="Gene3D" id="1.25.40.10">
    <property type="entry name" value="Tetratricopeptide repeat domain"/>
    <property type="match status" value="1"/>
</dbReference>
<dbReference type="PANTHER" id="PTHR11102:SF147">
    <property type="entry name" value="SEL1L ADAPTOR SUBUNIT OF ERAD E3 UBIQUITIN LIGASE"/>
    <property type="match status" value="1"/>
</dbReference>
<dbReference type="InterPro" id="IPR011990">
    <property type="entry name" value="TPR-like_helical_dom_sf"/>
</dbReference>
<accession>A0A9W7B3S3</accession>
<feature type="transmembrane region" description="Helical" evidence="3">
    <location>
        <begin position="762"/>
        <end position="780"/>
    </location>
</feature>
<dbReference type="Pfam" id="PF08238">
    <property type="entry name" value="Sel1"/>
    <property type="match status" value="1"/>
</dbReference>
<comment type="caution">
    <text evidence="5">The sequence shown here is derived from an EMBL/GenBank/DDBJ whole genome shotgun (WGS) entry which is preliminary data.</text>
</comment>
<dbReference type="GO" id="GO:0005789">
    <property type="term" value="C:endoplasmic reticulum membrane"/>
    <property type="evidence" value="ECO:0007669"/>
    <property type="project" value="TreeGrafter"/>
</dbReference>
<keyword evidence="3" id="KW-0472">Membrane</keyword>
<dbReference type="InterPro" id="IPR050767">
    <property type="entry name" value="Sel1_AlgK"/>
</dbReference>